<comment type="subcellular location">
    <subcellularLocation>
        <location evidence="1">Membrane</location>
        <topology evidence="1">Single-pass type I membrane protein</topology>
    </subcellularLocation>
</comment>
<feature type="domain" description="E1" evidence="11">
    <location>
        <begin position="31"/>
        <end position="184"/>
    </location>
</feature>
<reference evidence="13" key="1">
    <citation type="submission" date="2018-11" db="EMBL/GenBank/DDBJ databases">
        <authorList>
            <person name="Alioto T."/>
            <person name="Alioto T."/>
        </authorList>
    </citation>
    <scope>NUCLEOTIDE SEQUENCE</scope>
</reference>
<dbReference type="SMART" id="SM00006">
    <property type="entry name" value="A4_EXTRA"/>
    <property type="match status" value="1"/>
</dbReference>
<dbReference type="Pfam" id="PF12924">
    <property type="entry name" value="APP_Cu_bd"/>
    <property type="match status" value="1"/>
</dbReference>
<keyword evidence="14" id="KW-1185">Reference proteome</keyword>
<keyword evidence="6 8" id="KW-1015">Disulfide bond</keyword>
<evidence type="ECO:0000313" key="13">
    <source>
        <dbReference type="EMBL" id="VDI54219.1"/>
    </source>
</evidence>
<dbReference type="SUPFAM" id="SSF89811">
    <property type="entry name" value="Amyloid beta a4 protein copper binding domain (domain 2)"/>
    <property type="match status" value="1"/>
</dbReference>
<dbReference type="PROSITE" id="PS51870">
    <property type="entry name" value="APP_E2"/>
    <property type="match status" value="1"/>
</dbReference>
<dbReference type="InterPro" id="IPR036454">
    <property type="entry name" value="Amyloid_glyco_heparin-bd_sf"/>
</dbReference>
<comment type="caution">
    <text evidence="8">Lacks conserved residue(s) required for the propagation of feature annotation.</text>
</comment>
<dbReference type="InterPro" id="IPR011993">
    <property type="entry name" value="PH-like_dom_sf"/>
</dbReference>
<dbReference type="Pfam" id="PF10515">
    <property type="entry name" value="APP_amyloid"/>
    <property type="match status" value="1"/>
</dbReference>
<dbReference type="EMBL" id="UYJE01007377">
    <property type="protein sequence ID" value="VDI54219.1"/>
    <property type="molecule type" value="Genomic_DNA"/>
</dbReference>
<dbReference type="Proteomes" id="UP000596742">
    <property type="component" value="Unassembled WGS sequence"/>
</dbReference>
<dbReference type="GO" id="GO:0046914">
    <property type="term" value="F:transition metal ion binding"/>
    <property type="evidence" value="ECO:0007669"/>
    <property type="project" value="InterPro"/>
</dbReference>
<evidence type="ECO:0000256" key="10">
    <source>
        <dbReference type="SAM" id="SignalP"/>
    </source>
</evidence>
<dbReference type="Gene3D" id="3.90.570.10">
    <property type="entry name" value="Amyloidogenic glycoprotein, heparin-binding domain"/>
    <property type="match status" value="1"/>
</dbReference>
<feature type="transmembrane region" description="Helical" evidence="9">
    <location>
        <begin position="530"/>
        <end position="551"/>
    </location>
</feature>
<dbReference type="InterPro" id="IPR036176">
    <property type="entry name" value="E2_sf"/>
</dbReference>
<evidence type="ECO:0000256" key="9">
    <source>
        <dbReference type="SAM" id="Phobius"/>
    </source>
</evidence>
<organism evidence="13 14">
    <name type="scientific">Mytilus galloprovincialis</name>
    <name type="common">Mediterranean mussel</name>
    <dbReference type="NCBI Taxonomy" id="29158"/>
    <lineage>
        <taxon>Eukaryota</taxon>
        <taxon>Metazoa</taxon>
        <taxon>Spiralia</taxon>
        <taxon>Lophotrochozoa</taxon>
        <taxon>Mollusca</taxon>
        <taxon>Bivalvia</taxon>
        <taxon>Autobranchia</taxon>
        <taxon>Pteriomorphia</taxon>
        <taxon>Mytilida</taxon>
        <taxon>Mytiloidea</taxon>
        <taxon>Mytilidae</taxon>
        <taxon>Mytilinae</taxon>
        <taxon>Mytilus</taxon>
    </lineage>
</organism>
<dbReference type="SUPFAM" id="SSF109843">
    <property type="entry name" value="CAPPD, an extracellular domain of amyloid beta A4 protein"/>
    <property type="match status" value="1"/>
</dbReference>
<feature type="domain" description="E2" evidence="12">
    <location>
        <begin position="225"/>
        <end position="421"/>
    </location>
</feature>
<feature type="region of interest" description="CuBD subdomain" evidence="8">
    <location>
        <begin position="125"/>
        <end position="184"/>
    </location>
</feature>
<dbReference type="AlphaFoldDB" id="A0A8B6FVI6"/>
<name>A0A8B6FVI6_MYTGA</name>
<dbReference type="InterPro" id="IPR011178">
    <property type="entry name" value="Amyloid_glyco_Cu-bd"/>
</dbReference>
<dbReference type="PROSITE" id="PS51869">
    <property type="entry name" value="APP_E1"/>
    <property type="match status" value="1"/>
</dbReference>
<dbReference type="InterPro" id="IPR019543">
    <property type="entry name" value="APP_amyloid_C"/>
</dbReference>
<evidence type="ECO:0000256" key="1">
    <source>
        <dbReference type="ARBA" id="ARBA00004479"/>
    </source>
</evidence>
<dbReference type="PROSITE" id="PS00320">
    <property type="entry name" value="APP_INTRA"/>
    <property type="match status" value="1"/>
</dbReference>
<evidence type="ECO:0000256" key="3">
    <source>
        <dbReference type="ARBA" id="ARBA00022729"/>
    </source>
</evidence>
<dbReference type="InterPro" id="IPR036669">
    <property type="entry name" value="Amyloid_Cu-bd_sf"/>
</dbReference>
<dbReference type="GO" id="GO:0016020">
    <property type="term" value="C:membrane"/>
    <property type="evidence" value="ECO:0007669"/>
    <property type="project" value="UniProtKB-SubCell"/>
</dbReference>
<evidence type="ECO:0000313" key="14">
    <source>
        <dbReference type="Proteomes" id="UP000596742"/>
    </source>
</evidence>
<protein>
    <submittedName>
        <fullName evidence="13">Amyloid beta A4 protein</fullName>
    </submittedName>
</protein>
<gene>
    <name evidence="13" type="ORF">MGAL_10B044903</name>
</gene>
<dbReference type="InterPro" id="IPR008155">
    <property type="entry name" value="Amyloid_glyco"/>
</dbReference>
<dbReference type="InterPro" id="IPR019745">
    <property type="entry name" value="Amyloid_glyco_intracell_CS"/>
</dbReference>
<accession>A0A8B6FVI6</accession>
<evidence type="ECO:0000256" key="8">
    <source>
        <dbReference type="PROSITE-ProRule" id="PRU01217"/>
    </source>
</evidence>
<evidence type="ECO:0000256" key="6">
    <source>
        <dbReference type="ARBA" id="ARBA00023157"/>
    </source>
</evidence>
<evidence type="ECO:0000256" key="2">
    <source>
        <dbReference type="ARBA" id="ARBA00022692"/>
    </source>
</evidence>
<sequence length="603" mass="69710">MRTVNGQSVFILFVVLTKALAANIDNDIPASKFVPSVAFKCGRPAMHKTSTGWQKDINTDCKEDKLDILKYCQSVFKNFSITNIVEDHEVTINWPDKFGKTEEIAVTPYRCIVGRFESDALLVPRHCKFEHEHGLPVVCEGYQYWADVADKKCKAQNMKRNDFAMLLDCDIGKFNGVEYVCCPDEQAEKPLDVPVELTPVKTKPQEILLGGDDNKEDAYIAYLRADDSFLSKYENEHDKFLAAESAMDSHHHERITKMMKEWQEARSNVNKLKESNPKGAEKLNKDIMQRFQRLYSGYEQADQAEKKQLVALHMQHRQAELNKRKRINLEKYMAELQKQPPKVHKVKKFLEAYIRVEEKDRMHTLNHFTHVRRSDPAEAKHMQKDTSEHLKVIDERIKQSLDMLHHYKKIEKEILPDIKDFLSHYKSLSESALHVIMRPFTQEELRKSKTDDGFDNSESWDNEKIQIPLNNKQEVIIDKQLEESQDDNQEDMENEHQGFAAQHLSDQQNVKHQGFVNNPVHHIVNSTGSVFGIAIGSVAVFVIIVVAVIMLRRNKSHRHPVTHGFVEVDPAASPEERHVANMQMNGYENPTYKYFELSGVKKC</sequence>
<feature type="signal peptide" evidence="10">
    <location>
        <begin position="1"/>
        <end position="21"/>
    </location>
</feature>
<feature type="region of interest" description="GFLD subdomain" evidence="8">
    <location>
        <begin position="31"/>
        <end position="117"/>
    </location>
</feature>
<dbReference type="InterPro" id="IPR024329">
    <property type="entry name" value="Amyloid_glyco_E2_domain"/>
</dbReference>
<keyword evidence="4 9" id="KW-1133">Transmembrane helix</keyword>
<dbReference type="InterPro" id="IPR019744">
    <property type="entry name" value="APP_CUBD_CS"/>
</dbReference>
<dbReference type="Pfam" id="PF02177">
    <property type="entry name" value="APP_N"/>
    <property type="match status" value="1"/>
</dbReference>
<dbReference type="PRINTS" id="PR00203">
    <property type="entry name" value="AMYLOIDA4"/>
</dbReference>
<dbReference type="Gene3D" id="2.30.29.30">
    <property type="entry name" value="Pleckstrin-homology domain (PH domain)/Phosphotyrosine-binding domain (PTB)"/>
    <property type="match status" value="1"/>
</dbReference>
<dbReference type="InterPro" id="IPR008154">
    <property type="entry name" value="Amyloid_glyco_extra"/>
</dbReference>
<proteinExistence type="inferred from homology"/>
<dbReference type="PANTHER" id="PTHR23103:SF15">
    <property type="entry name" value="AMYLOID-BETA-LIKE PROTEIN"/>
    <property type="match status" value="1"/>
</dbReference>
<feature type="disulfide bond" evidence="8">
    <location>
        <begin position="139"/>
        <end position="169"/>
    </location>
</feature>
<keyword evidence="5 9" id="KW-0472">Membrane</keyword>
<dbReference type="PROSITE" id="PS00319">
    <property type="entry name" value="APP_CUBD"/>
    <property type="match status" value="1"/>
</dbReference>
<dbReference type="Gene3D" id="3.30.1490.140">
    <property type="entry name" value="Amyloidogenic glycoprotein, copper-binding domain"/>
    <property type="match status" value="1"/>
</dbReference>
<keyword evidence="2 9" id="KW-0812">Transmembrane</keyword>
<evidence type="ECO:0000259" key="12">
    <source>
        <dbReference type="PROSITE" id="PS51870"/>
    </source>
</evidence>
<evidence type="ECO:0000256" key="4">
    <source>
        <dbReference type="ARBA" id="ARBA00022989"/>
    </source>
</evidence>
<comment type="caution">
    <text evidence="13">The sequence shown here is derived from an EMBL/GenBank/DDBJ whole genome shotgun (WGS) entry which is preliminary data.</text>
</comment>
<dbReference type="GO" id="GO:0007417">
    <property type="term" value="P:central nervous system development"/>
    <property type="evidence" value="ECO:0007669"/>
    <property type="project" value="TreeGrafter"/>
</dbReference>
<comment type="similarity">
    <text evidence="8">Belongs to the APP family.</text>
</comment>
<dbReference type="InterPro" id="IPR015849">
    <property type="entry name" value="Amyloid_glyco_heparin-bd"/>
</dbReference>
<dbReference type="PANTHER" id="PTHR23103">
    <property type="entry name" value="ALZHEIMER'S DISEASE BETA-AMYLOID RELATED"/>
    <property type="match status" value="1"/>
</dbReference>
<keyword evidence="7" id="KW-0325">Glycoprotein</keyword>
<evidence type="ECO:0000259" key="11">
    <source>
        <dbReference type="PROSITE" id="PS51869"/>
    </source>
</evidence>
<feature type="chain" id="PRO_5033027597" evidence="10">
    <location>
        <begin position="22"/>
        <end position="603"/>
    </location>
</feature>
<evidence type="ECO:0000256" key="7">
    <source>
        <dbReference type="ARBA" id="ARBA00023180"/>
    </source>
</evidence>
<dbReference type="Pfam" id="PF12925">
    <property type="entry name" value="APP_E2"/>
    <property type="match status" value="1"/>
</dbReference>
<dbReference type="GO" id="GO:0008201">
    <property type="term" value="F:heparin binding"/>
    <property type="evidence" value="ECO:0007669"/>
    <property type="project" value="UniProtKB-UniRule"/>
</dbReference>
<dbReference type="Gene3D" id="1.20.120.770">
    <property type="entry name" value="Amyloid precursor protein, E2 domain"/>
    <property type="match status" value="1"/>
</dbReference>
<dbReference type="SUPFAM" id="SSF56491">
    <property type="entry name" value="A heparin-binding domain"/>
    <property type="match status" value="1"/>
</dbReference>
<evidence type="ECO:0000256" key="5">
    <source>
        <dbReference type="ARBA" id="ARBA00023136"/>
    </source>
</evidence>
<dbReference type="GO" id="GO:0007409">
    <property type="term" value="P:axonogenesis"/>
    <property type="evidence" value="ECO:0007669"/>
    <property type="project" value="TreeGrafter"/>
</dbReference>
<keyword evidence="3 10" id="KW-0732">Signal</keyword>
<feature type="disulfide bond" evidence="8">
    <location>
        <begin position="153"/>
        <end position="181"/>
    </location>
</feature>